<dbReference type="OrthoDB" id="194611at2759"/>
<gene>
    <name evidence="3" type="primary">mrpl46</name>
</gene>
<accession>A0A6I9PYZ6</accession>
<dbReference type="InterPro" id="IPR021757">
    <property type="entry name" value="Ribosomal_mL46_N"/>
</dbReference>
<protein>
    <submittedName>
        <fullName evidence="3">Large ribosomal subunit protein mL46</fullName>
    </submittedName>
</protein>
<feature type="domain" description="Large ribosomal subunit protein mL46 N-terminal" evidence="1">
    <location>
        <begin position="53"/>
        <end position="90"/>
    </location>
</feature>
<dbReference type="AlphaFoldDB" id="A0A6I9PYZ6"/>
<evidence type="ECO:0000313" key="3">
    <source>
        <dbReference type="RefSeq" id="XP_010793707.1"/>
    </source>
</evidence>
<dbReference type="KEGG" id="ncc:104966222"/>
<dbReference type="CTD" id="26589"/>
<evidence type="ECO:0000313" key="2">
    <source>
        <dbReference type="Proteomes" id="UP000504611"/>
    </source>
</evidence>
<dbReference type="GO" id="GO:0005840">
    <property type="term" value="C:ribosome"/>
    <property type="evidence" value="ECO:0007669"/>
    <property type="project" value="UniProtKB-KW"/>
</dbReference>
<keyword evidence="2" id="KW-1185">Reference proteome</keyword>
<dbReference type="Pfam" id="PF11788">
    <property type="entry name" value="MRP-L46"/>
    <property type="match status" value="1"/>
</dbReference>
<name>A0A6I9PYZ6_9TELE</name>
<dbReference type="RefSeq" id="XP_010793707.1">
    <property type="nucleotide sequence ID" value="XM_010795405.1"/>
</dbReference>
<dbReference type="Proteomes" id="UP000504611">
    <property type="component" value="Unplaced"/>
</dbReference>
<evidence type="ECO:0000259" key="1">
    <source>
        <dbReference type="Pfam" id="PF11788"/>
    </source>
</evidence>
<reference evidence="3" key="1">
    <citation type="submission" date="2025-08" db="UniProtKB">
        <authorList>
            <consortium name="RefSeq"/>
        </authorList>
    </citation>
    <scope>IDENTIFICATION</scope>
    <source>
        <tissue evidence="3">Muscle</tissue>
    </source>
</reference>
<proteinExistence type="predicted"/>
<sequence length="103" mass="11343">MAAPCRRMAGRSLLQFLSSFSRTSVSNSGFRQFSVCRGSRQAQHVEEIAPSPWTLMAAVCLQRLPVISAESNPIEQQFRDMMIQMELEKSIAVGPATAAAGRR</sequence>
<dbReference type="GeneID" id="104966222"/>
<organism evidence="2 3">
    <name type="scientific">Notothenia coriiceps</name>
    <name type="common">black rockcod</name>
    <dbReference type="NCBI Taxonomy" id="8208"/>
    <lineage>
        <taxon>Eukaryota</taxon>
        <taxon>Metazoa</taxon>
        <taxon>Chordata</taxon>
        <taxon>Craniata</taxon>
        <taxon>Vertebrata</taxon>
        <taxon>Euteleostomi</taxon>
        <taxon>Actinopterygii</taxon>
        <taxon>Neopterygii</taxon>
        <taxon>Teleostei</taxon>
        <taxon>Neoteleostei</taxon>
        <taxon>Acanthomorphata</taxon>
        <taxon>Eupercaria</taxon>
        <taxon>Perciformes</taxon>
        <taxon>Notothenioidei</taxon>
        <taxon>Nototheniidae</taxon>
        <taxon>Notothenia</taxon>
    </lineage>
</organism>